<dbReference type="Proteomes" id="UP000605259">
    <property type="component" value="Unassembled WGS sequence"/>
</dbReference>
<reference evidence="2" key="2">
    <citation type="submission" date="2020-09" db="EMBL/GenBank/DDBJ databases">
        <authorList>
            <person name="Sun Q."/>
            <person name="Zhou Y."/>
        </authorList>
    </citation>
    <scope>NUCLEOTIDE SEQUENCE</scope>
    <source>
        <strain evidence="2">CGMCC 1.12698</strain>
    </source>
</reference>
<dbReference type="RefSeq" id="WP_188387169.1">
    <property type="nucleotide sequence ID" value="NZ_BMFK01000001.1"/>
</dbReference>
<reference evidence="2" key="1">
    <citation type="journal article" date="2014" name="Int. J. Syst. Evol. Microbiol.">
        <title>Complete genome sequence of Corynebacterium casei LMG S-19264T (=DSM 44701T), isolated from a smear-ripened cheese.</title>
        <authorList>
            <consortium name="US DOE Joint Genome Institute (JGI-PGF)"/>
            <person name="Walter F."/>
            <person name="Albersmeier A."/>
            <person name="Kalinowski J."/>
            <person name="Ruckert C."/>
        </authorList>
    </citation>
    <scope>NUCLEOTIDE SEQUENCE</scope>
    <source>
        <strain evidence="2">CGMCC 1.12698</strain>
    </source>
</reference>
<dbReference type="EMBL" id="BMFK01000001">
    <property type="protein sequence ID" value="GGE60436.1"/>
    <property type="molecule type" value="Genomic_DNA"/>
</dbReference>
<dbReference type="Pfam" id="PF00583">
    <property type="entry name" value="Acetyltransf_1"/>
    <property type="match status" value="1"/>
</dbReference>
<dbReference type="InterPro" id="IPR000182">
    <property type="entry name" value="GNAT_dom"/>
</dbReference>
<evidence type="ECO:0000313" key="2">
    <source>
        <dbReference type="EMBL" id="GGE60436.1"/>
    </source>
</evidence>
<dbReference type="GO" id="GO:0016747">
    <property type="term" value="F:acyltransferase activity, transferring groups other than amino-acyl groups"/>
    <property type="evidence" value="ECO:0007669"/>
    <property type="project" value="InterPro"/>
</dbReference>
<dbReference type="SUPFAM" id="SSF55729">
    <property type="entry name" value="Acyl-CoA N-acyltransferases (Nat)"/>
    <property type="match status" value="1"/>
</dbReference>
<proteinExistence type="predicted"/>
<feature type="domain" description="N-acetyltransferase" evidence="1">
    <location>
        <begin position="15"/>
        <end position="156"/>
    </location>
</feature>
<protein>
    <submittedName>
        <fullName evidence="2">N-acetyltransferase</fullName>
    </submittedName>
</protein>
<name>A0A917ALU2_9BACI</name>
<dbReference type="PROSITE" id="PS51186">
    <property type="entry name" value="GNAT"/>
    <property type="match status" value="1"/>
</dbReference>
<evidence type="ECO:0000259" key="1">
    <source>
        <dbReference type="PROSITE" id="PS51186"/>
    </source>
</evidence>
<accession>A0A917ALU2</accession>
<organism evidence="2 3">
    <name type="scientific">Priestia taiwanensis</name>
    <dbReference type="NCBI Taxonomy" id="1347902"/>
    <lineage>
        <taxon>Bacteria</taxon>
        <taxon>Bacillati</taxon>
        <taxon>Bacillota</taxon>
        <taxon>Bacilli</taxon>
        <taxon>Bacillales</taxon>
        <taxon>Bacillaceae</taxon>
        <taxon>Priestia</taxon>
    </lineage>
</organism>
<evidence type="ECO:0000313" key="3">
    <source>
        <dbReference type="Proteomes" id="UP000605259"/>
    </source>
</evidence>
<dbReference type="Gene3D" id="3.40.630.30">
    <property type="match status" value="1"/>
</dbReference>
<dbReference type="InterPro" id="IPR016181">
    <property type="entry name" value="Acyl_CoA_acyltransferase"/>
</dbReference>
<dbReference type="AlphaFoldDB" id="A0A917ALU2"/>
<comment type="caution">
    <text evidence="2">The sequence shown here is derived from an EMBL/GenBank/DDBJ whole genome shotgun (WGS) entry which is preliminary data.</text>
</comment>
<sequence length="156" mass="17868">MANFIVKKATKVHIEKVINLRISLLKEVRAITCLEDEEMLITATREYIEDAFHNDTFISYIAIAGEEIVGASGIVLFKRPPYPGNLKGLEAYILNIYTSPLYRQQGIANELLQQCMSECKQRDVKRIWLHATEEGSPIYAKVGFKKKGNEMEYFFS</sequence>
<dbReference type="CDD" id="cd04301">
    <property type="entry name" value="NAT_SF"/>
    <property type="match status" value="1"/>
</dbReference>
<keyword evidence="3" id="KW-1185">Reference proteome</keyword>
<gene>
    <name evidence="2" type="ORF">GCM10007140_08420</name>
</gene>